<reference evidence="2 3" key="1">
    <citation type="submission" date="2019-11" db="EMBL/GenBank/DDBJ databases">
        <title>Whole genome sequence of Oryza granulata.</title>
        <authorList>
            <person name="Li W."/>
        </authorList>
    </citation>
    <scope>NUCLEOTIDE SEQUENCE [LARGE SCALE GENOMIC DNA]</scope>
    <source>
        <strain evidence="3">cv. Menghai</strain>
        <tissue evidence="2">Leaf</tissue>
    </source>
</reference>
<protein>
    <recommendedName>
        <fullName evidence="4">Secreted protein</fullName>
    </recommendedName>
</protein>
<comment type="caution">
    <text evidence="2">The sequence shown here is derived from an EMBL/GenBank/DDBJ whole genome shotgun (WGS) entry which is preliminary data.</text>
</comment>
<gene>
    <name evidence="2" type="ORF">E2562_037983</name>
</gene>
<dbReference type="Proteomes" id="UP000479710">
    <property type="component" value="Unassembled WGS sequence"/>
</dbReference>
<name>A0A6G1E985_9ORYZ</name>
<dbReference type="EMBL" id="SPHZ02000005">
    <property type="protein sequence ID" value="KAF0921004.1"/>
    <property type="molecule type" value="Genomic_DNA"/>
</dbReference>
<evidence type="ECO:0000313" key="3">
    <source>
        <dbReference type="Proteomes" id="UP000479710"/>
    </source>
</evidence>
<keyword evidence="3" id="KW-1185">Reference proteome</keyword>
<feature type="chain" id="PRO_5026330049" description="Secreted protein" evidence="1">
    <location>
        <begin position="24"/>
        <end position="121"/>
    </location>
</feature>
<keyword evidence="1" id="KW-0732">Signal</keyword>
<proteinExistence type="predicted"/>
<evidence type="ECO:0008006" key="4">
    <source>
        <dbReference type="Google" id="ProtNLM"/>
    </source>
</evidence>
<organism evidence="2 3">
    <name type="scientific">Oryza meyeriana var. granulata</name>
    <dbReference type="NCBI Taxonomy" id="110450"/>
    <lineage>
        <taxon>Eukaryota</taxon>
        <taxon>Viridiplantae</taxon>
        <taxon>Streptophyta</taxon>
        <taxon>Embryophyta</taxon>
        <taxon>Tracheophyta</taxon>
        <taxon>Spermatophyta</taxon>
        <taxon>Magnoliopsida</taxon>
        <taxon>Liliopsida</taxon>
        <taxon>Poales</taxon>
        <taxon>Poaceae</taxon>
        <taxon>BOP clade</taxon>
        <taxon>Oryzoideae</taxon>
        <taxon>Oryzeae</taxon>
        <taxon>Oryzinae</taxon>
        <taxon>Oryza</taxon>
        <taxon>Oryza meyeriana</taxon>
    </lineage>
</organism>
<accession>A0A6G1E985</accession>
<evidence type="ECO:0000256" key="1">
    <source>
        <dbReference type="SAM" id="SignalP"/>
    </source>
</evidence>
<sequence>MFGYVTALIRCSLLCATLAPAQPGVPPQPCRRWTPTRLHPRHCLPNKYQATAIMRHPLAFVPLLVLPPRLKLLPPPLYNPSHADALLPVCTTQANHHHPPAPLTPPPAFVAVASTARRNLG</sequence>
<dbReference type="AlphaFoldDB" id="A0A6G1E985"/>
<feature type="signal peptide" evidence="1">
    <location>
        <begin position="1"/>
        <end position="23"/>
    </location>
</feature>
<evidence type="ECO:0000313" key="2">
    <source>
        <dbReference type="EMBL" id="KAF0921004.1"/>
    </source>
</evidence>